<dbReference type="PROSITE" id="PS50894">
    <property type="entry name" value="HPT"/>
    <property type="match status" value="1"/>
</dbReference>
<evidence type="ECO:0000256" key="1">
    <source>
        <dbReference type="ARBA" id="ARBA00004651"/>
    </source>
</evidence>
<dbReference type="PANTHER" id="PTHR45339">
    <property type="entry name" value="HYBRID SIGNAL TRANSDUCTION HISTIDINE KINASE J"/>
    <property type="match status" value="1"/>
</dbReference>
<reference evidence="14 15" key="1">
    <citation type="submission" date="2018-06" db="EMBL/GenBank/DDBJ databases">
        <authorList>
            <consortium name="Pathogen Informatics"/>
            <person name="Doyle S."/>
        </authorList>
    </citation>
    <scope>NUCLEOTIDE SEQUENCE [LARGE SCALE GENOMIC DNA]</scope>
    <source>
        <strain evidence="14 15">NCTC204</strain>
    </source>
</reference>
<evidence type="ECO:0000256" key="4">
    <source>
        <dbReference type="ARBA" id="ARBA00022692"/>
    </source>
</evidence>
<gene>
    <name evidence="14" type="primary">barA_1</name>
    <name evidence="14" type="ORF">NCTC204_03396</name>
</gene>
<dbReference type="PROSITE" id="PS50110">
    <property type="entry name" value="RESPONSE_REGULATORY"/>
    <property type="match status" value="1"/>
</dbReference>
<keyword evidence="3 11" id="KW-0597">Phosphoprotein</keyword>
<evidence type="ECO:0000256" key="9">
    <source>
        <dbReference type="ARBA" id="ARBA00023136"/>
    </source>
</evidence>
<accession>A0A378AAN7</accession>
<keyword evidence="6" id="KW-0067">ATP-binding</keyword>
<evidence type="ECO:0000313" key="14">
    <source>
        <dbReference type="EMBL" id="STV04374.1"/>
    </source>
</evidence>
<feature type="domain" description="HPt" evidence="13">
    <location>
        <begin position="175"/>
        <end position="270"/>
    </location>
</feature>
<dbReference type="EC" id="2.7.13.3" evidence="14"/>
<dbReference type="SUPFAM" id="SSF52172">
    <property type="entry name" value="CheY-like"/>
    <property type="match status" value="1"/>
</dbReference>
<evidence type="ECO:0000313" key="15">
    <source>
        <dbReference type="Proteomes" id="UP000255192"/>
    </source>
</evidence>
<dbReference type="Proteomes" id="UP000255192">
    <property type="component" value="Unassembled WGS sequence"/>
</dbReference>
<dbReference type="GO" id="GO:0005886">
    <property type="term" value="C:plasma membrane"/>
    <property type="evidence" value="ECO:0007669"/>
    <property type="project" value="UniProtKB-SubCell"/>
</dbReference>
<dbReference type="EMBL" id="UGMD01000002">
    <property type="protein sequence ID" value="STV04374.1"/>
    <property type="molecule type" value="Genomic_DNA"/>
</dbReference>
<dbReference type="SMART" id="SM00448">
    <property type="entry name" value="REC"/>
    <property type="match status" value="1"/>
</dbReference>
<dbReference type="SMART" id="SM00073">
    <property type="entry name" value="HPT"/>
    <property type="match status" value="1"/>
</dbReference>
<keyword evidence="8" id="KW-0902">Two-component regulatory system</keyword>
<feature type="domain" description="Response regulatory" evidence="12">
    <location>
        <begin position="23"/>
        <end position="139"/>
    </location>
</feature>
<keyword evidence="2" id="KW-1003">Cell membrane</keyword>
<evidence type="ECO:0000256" key="11">
    <source>
        <dbReference type="PROSITE-ProRule" id="PRU00169"/>
    </source>
</evidence>
<dbReference type="PANTHER" id="PTHR45339:SF1">
    <property type="entry name" value="HYBRID SIGNAL TRANSDUCTION HISTIDINE KINASE J"/>
    <property type="match status" value="1"/>
</dbReference>
<dbReference type="Pfam" id="PF00072">
    <property type="entry name" value="Response_reg"/>
    <property type="match status" value="1"/>
</dbReference>
<dbReference type="SUPFAM" id="SSF47226">
    <property type="entry name" value="Histidine-containing phosphotransfer domain, HPT domain"/>
    <property type="match status" value="1"/>
</dbReference>
<comment type="subcellular location">
    <subcellularLocation>
        <location evidence="1">Cell membrane</location>
        <topology evidence="1">Multi-pass membrane protein</topology>
    </subcellularLocation>
</comment>
<dbReference type="GO" id="GO:0004673">
    <property type="term" value="F:protein histidine kinase activity"/>
    <property type="evidence" value="ECO:0007669"/>
    <property type="project" value="UniProtKB-EC"/>
</dbReference>
<dbReference type="InterPro" id="IPR001789">
    <property type="entry name" value="Sig_transdc_resp-reg_receiver"/>
</dbReference>
<keyword evidence="9" id="KW-0472">Membrane</keyword>
<protein>
    <submittedName>
        <fullName evidence="14">BarA sensory histidine kinase</fullName>
        <ecNumber evidence="14">2.7.13.3</ecNumber>
    </submittedName>
</protein>
<dbReference type="InterPro" id="IPR011006">
    <property type="entry name" value="CheY-like_superfamily"/>
</dbReference>
<dbReference type="CDD" id="cd17546">
    <property type="entry name" value="REC_hyHK_CKI1_RcsC-like"/>
    <property type="match status" value="1"/>
</dbReference>
<feature type="modified residue" description="Phosphohistidine" evidence="10">
    <location>
        <position position="214"/>
    </location>
</feature>
<sequence>MATSHALASAPLMQIDSHKLPMTVMAVDDNPANLKLIGALLDDLVQQVILCDSGQQAVDKAKQLQMDLILMDIQMPDMDGIRACELIHHLSHHQQTPVIAVTAHALEGLREKLLSAGMNDYLAKPIEEEKLHALLLRYQPGLHSVVPASLPPAEPIVDHNQTLDWQLALRQAAMKPDLAREMLQMLIAFMPEVRNKVEEQLVGEQPEGLVDLIHKLHGSCSYSGVPRLKKLCHTLESQLRAGTAAEDLEPELLELLDEMDNVAREACRMGV</sequence>
<evidence type="ECO:0000256" key="8">
    <source>
        <dbReference type="ARBA" id="ARBA00023012"/>
    </source>
</evidence>
<evidence type="ECO:0000256" key="10">
    <source>
        <dbReference type="PROSITE-ProRule" id="PRU00110"/>
    </source>
</evidence>
<keyword evidence="7" id="KW-1133">Transmembrane helix</keyword>
<dbReference type="InterPro" id="IPR036641">
    <property type="entry name" value="HPT_dom_sf"/>
</dbReference>
<dbReference type="CDD" id="cd00088">
    <property type="entry name" value="HPT"/>
    <property type="match status" value="1"/>
</dbReference>
<dbReference type="AlphaFoldDB" id="A0A378AAN7"/>
<evidence type="ECO:0000259" key="12">
    <source>
        <dbReference type="PROSITE" id="PS50110"/>
    </source>
</evidence>
<keyword evidence="14" id="KW-0418">Kinase</keyword>
<evidence type="ECO:0000256" key="2">
    <source>
        <dbReference type="ARBA" id="ARBA00022475"/>
    </source>
</evidence>
<keyword evidence="14" id="KW-0808">Transferase</keyword>
<evidence type="ECO:0000256" key="6">
    <source>
        <dbReference type="ARBA" id="ARBA00022840"/>
    </source>
</evidence>
<dbReference type="Pfam" id="PF01627">
    <property type="entry name" value="Hpt"/>
    <property type="match status" value="1"/>
</dbReference>
<keyword evidence="5" id="KW-0547">Nucleotide-binding</keyword>
<dbReference type="GO" id="GO:0005524">
    <property type="term" value="F:ATP binding"/>
    <property type="evidence" value="ECO:0007669"/>
    <property type="project" value="UniProtKB-KW"/>
</dbReference>
<evidence type="ECO:0000259" key="13">
    <source>
        <dbReference type="PROSITE" id="PS50894"/>
    </source>
</evidence>
<evidence type="ECO:0000256" key="3">
    <source>
        <dbReference type="ARBA" id="ARBA00022553"/>
    </source>
</evidence>
<dbReference type="InterPro" id="IPR008207">
    <property type="entry name" value="Sig_transdc_His_kin_Hpt_dom"/>
</dbReference>
<keyword evidence="4" id="KW-0812">Transmembrane</keyword>
<dbReference type="Gene3D" id="1.20.120.160">
    <property type="entry name" value="HPT domain"/>
    <property type="match status" value="1"/>
</dbReference>
<proteinExistence type="predicted"/>
<evidence type="ECO:0000256" key="7">
    <source>
        <dbReference type="ARBA" id="ARBA00022989"/>
    </source>
</evidence>
<organism evidence="14 15">
    <name type="scientific">Klebsiella pneumoniae</name>
    <dbReference type="NCBI Taxonomy" id="573"/>
    <lineage>
        <taxon>Bacteria</taxon>
        <taxon>Pseudomonadati</taxon>
        <taxon>Pseudomonadota</taxon>
        <taxon>Gammaproteobacteria</taxon>
        <taxon>Enterobacterales</taxon>
        <taxon>Enterobacteriaceae</taxon>
        <taxon>Klebsiella/Raoultella group</taxon>
        <taxon>Klebsiella</taxon>
        <taxon>Klebsiella pneumoniae complex</taxon>
    </lineage>
</organism>
<evidence type="ECO:0000256" key="5">
    <source>
        <dbReference type="ARBA" id="ARBA00022741"/>
    </source>
</evidence>
<name>A0A378AAN7_KLEPN</name>
<dbReference type="GO" id="GO:0000160">
    <property type="term" value="P:phosphorelay signal transduction system"/>
    <property type="evidence" value="ECO:0007669"/>
    <property type="project" value="UniProtKB-KW"/>
</dbReference>
<feature type="modified residue" description="4-aspartylphosphate" evidence="11">
    <location>
        <position position="72"/>
    </location>
</feature>
<dbReference type="Gene3D" id="3.40.50.2300">
    <property type="match status" value="1"/>
</dbReference>